<keyword evidence="8 30" id="KW-0107">Calcium channel</keyword>
<dbReference type="GO" id="GO:0043204">
    <property type="term" value="C:perikaryon"/>
    <property type="evidence" value="ECO:0007669"/>
    <property type="project" value="UniProtKB-SubCell"/>
</dbReference>
<dbReference type="PRINTS" id="PR01630">
    <property type="entry name" value="LVDCCALPHA1"/>
</dbReference>
<dbReference type="FunFam" id="1.20.120.350:FF:000020">
    <property type="entry name" value="Voltage-dependent L-type calcium channel subunit alpha"/>
    <property type="match status" value="1"/>
</dbReference>
<gene>
    <name evidence="34" type="ORF">N333_03721</name>
</gene>
<dbReference type="GO" id="GO:0046872">
    <property type="term" value="F:metal ion binding"/>
    <property type="evidence" value="ECO:0007669"/>
    <property type="project" value="UniProtKB-KW"/>
</dbReference>
<dbReference type="EMBL" id="KK929989">
    <property type="protein sequence ID" value="KFQ44692.1"/>
    <property type="molecule type" value="Genomic_DNA"/>
</dbReference>
<keyword evidence="10 29" id="KW-0479">Metal-binding</keyword>
<evidence type="ECO:0000256" key="24">
    <source>
        <dbReference type="ARBA" id="ARBA00024012"/>
    </source>
</evidence>
<dbReference type="PANTHER" id="PTHR45628:SF10">
    <property type="entry name" value="VOLTAGE-DEPENDENT L-TYPE CALCIUM CHANNEL SUBUNIT ALPHA-1C"/>
    <property type="match status" value="1"/>
</dbReference>
<evidence type="ECO:0000256" key="18">
    <source>
        <dbReference type="ARBA" id="ARBA00023136"/>
    </source>
</evidence>
<evidence type="ECO:0000313" key="35">
    <source>
        <dbReference type="Proteomes" id="UP000053840"/>
    </source>
</evidence>
<keyword evidence="7 30" id="KW-0109">Calcium transport</keyword>
<evidence type="ECO:0000256" key="8">
    <source>
        <dbReference type="ARBA" id="ARBA00022673"/>
    </source>
</evidence>
<evidence type="ECO:0000256" key="20">
    <source>
        <dbReference type="ARBA" id="ARBA00023180"/>
    </source>
</evidence>
<keyword evidence="11" id="KW-0677">Repeat</keyword>
<feature type="transmembrane region" description="Helical" evidence="31">
    <location>
        <begin position="87"/>
        <end position="104"/>
    </location>
</feature>
<dbReference type="Pfam" id="PF00520">
    <property type="entry name" value="Ion_trans"/>
    <property type="match status" value="3"/>
</dbReference>
<dbReference type="InterPro" id="IPR027359">
    <property type="entry name" value="Volt_channel_dom_sf"/>
</dbReference>
<dbReference type="GO" id="GO:0005516">
    <property type="term" value="F:calmodulin binding"/>
    <property type="evidence" value="ECO:0007669"/>
    <property type="project" value="UniProtKB-KW"/>
</dbReference>
<evidence type="ECO:0000259" key="33">
    <source>
        <dbReference type="Pfam" id="PF16905"/>
    </source>
</evidence>
<proteinExistence type="inferred from homology"/>
<evidence type="ECO:0000256" key="31">
    <source>
        <dbReference type="SAM" id="Phobius"/>
    </source>
</evidence>
<feature type="transmembrane region" description="Helical" evidence="31">
    <location>
        <begin position="952"/>
        <end position="975"/>
    </location>
</feature>
<feature type="domain" description="Voltage-dependent L-type calcium channel IQ-associated" evidence="33">
    <location>
        <begin position="995"/>
        <end position="1048"/>
    </location>
</feature>
<feature type="transmembrane region" description="Helical" evidence="31">
    <location>
        <begin position="725"/>
        <end position="751"/>
    </location>
</feature>
<evidence type="ECO:0000256" key="17">
    <source>
        <dbReference type="ARBA" id="ARBA00023065"/>
    </source>
</evidence>
<keyword evidence="21" id="KW-0628">Postsynaptic cell membrane</keyword>
<feature type="non-terminal residue" evidence="34">
    <location>
        <position position="1075"/>
    </location>
</feature>
<evidence type="ECO:0000256" key="15">
    <source>
        <dbReference type="ARBA" id="ARBA00022989"/>
    </source>
</evidence>
<feature type="binding site" evidence="29">
    <location>
        <position position="268"/>
    </location>
    <ligand>
        <name>Ca(2+)</name>
        <dbReference type="ChEBI" id="CHEBI:29108"/>
    </ligand>
</feature>
<feature type="transmembrane region" description="Helical" evidence="31">
    <location>
        <begin position="216"/>
        <end position="235"/>
    </location>
</feature>
<dbReference type="GO" id="GO:0023052">
    <property type="term" value="P:signaling"/>
    <property type="evidence" value="ECO:0007669"/>
    <property type="project" value="UniProtKB-ARBA"/>
</dbReference>
<dbReference type="FunFam" id="1.20.120.350:FF:000001">
    <property type="entry name" value="Voltage-dependent L-type calcium channel subunit alpha"/>
    <property type="match status" value="1"/>
</dbReference>
<keyword evidence="20" id="KW-0325">Glycoprotein</keyword>
<keyword evidence="14 30" id="KW-0851">Voltage-gated channel</keyword>
<dbReference type="InterPro" id="IPR005446">
    <property type="entry name" value="VDCC_L_a1su"/>
</dbReference>
<keyword evidence="19" id="KW-1015">Disulfide bond</keyword>
<keyword evidence="23" id="KW-0407">Ion channel</keyword>
<keyword evidence="15 31" id="KW-1133">Transmembrane helix</keyword>
<dbReference type="AlphaFoldDB" id="A0A091SNX0"/>
<evidence type="ECO:0000256" key="22">
    <source>
        <dbReference type="ARBA" id="ARBA00023273"/>
    </source>
</evidence>
<comment type="function">
    <text evidence="30">Voltage-sensitive calcium channels (VSCC) mediate the entry of calcium ions into excitable cells and are also involved in a variety of calcium-dependent processes, including muscle contraction, hormone or neurotransmitter release, gene expression, cell motility, cell division and cell death.</text>
</comment>
<evidence type="ECO:0000256" key="26">
    <source>
        <dbReference type="ARBA" id="ARBA00034112"/>
    </source>
</evidence>
<dbReference type="GO" id="GO:0007154">
    <property type="term" value="P:cell communication"/>
    <property type="evidence" value="ECO:0007669"/>
    <property type="project" value="UniProtKB-ARBA"/>
</dbReference>
<evidence type="ECO:0000256" key="6">
    <source>
        <dbReference type="ARBA" id="ARBA00022553"/>
    </source>
</evidence>
<evidence type="ECO:0000256" key="16">
    <source>
        <dbReference type="ARBA" id="ARBA00023018"/>
    </source>
</evidence>
<evidence type="ECO:0000256" key="5">
    <source>
        <dbReference type="ARBA" id="ARBA00022475"/>
    </source>
</evidence>
<feature type="domain" description="Ion transport" evidence="32">
    <location>
        <begin position="405"/>
        <end position="681"/>
    </location>
</feature>
<evidence type="ECO:0000256" key="27">
    <source>
        <dbReference type="ARBA" id="ARBA00036634"/>
    </source>
</evidence>
<keyword evidence="13" id="KW-0112">Calmodulin-binding</keyword>
<evidence type="ECO:0000256" key="1">
    <source>
        <dbReference type="ARBA" id="ARBA00004279"/>
    </source>
</evidence>
<dbReference type="GO" id="GO:0098703">
    <property type="term" value="P:calcium ion import across plasma membrane"/>
    <property type="evidence" value="ECO:0007669"/>
    <property type="project" value="TreeGrafter"/>
</dbReference>
<keyword evidence="9 31" id="KW-0812">Transmembrane</keyword>
<dbReference type="GO" id="GO:0030425">
    <property type="term" value="C:dendrite"/>
    <property type="evidence" value="ECO:0007669"/>
    <property type="project" value="UniProtKB-SubCell"/>
</dbReference>
<feature type="transmembrane region" description="Helical" evidence="31">
    <location>
        <begin position="649"/>
        <end position="674"/>
    </location>
</feature>
<evidence type="ECO:0000256" key="28">
    <source>
        <dbReference type="ARBA" id="ARBA00045450"/>
    </source>
</evidence>
<feature type="binding site" evidence="29">
    <location>
        <position position="620"/>
    </location>
    <ligand>
        <name>Ca(2+)</name>
        <dbReference type="ChEBI" id="CHEBI:29108"/>
    </ligand>
</feature>
<comment type="subcellular location">
    <subcellularLocation>
        <location evidence="24">Cell membrane</location>
        <location evidence="24">Sarcolemma</location>
        <location evidence="24">T-tubule</location>
    </subcellularLocation>
    <subcellularLocation>
        <location evidence="3">Cell membrane</location>
        <topology evidence="3">Multi-pass membrane protein</topology>
    </subcellularLocation>
    <subcellularLocation>
        <location evidence="1">Cell projection</location>
        <location evidence="1">Dendrite</location>
    </subcellularLocation>
    <subcellularLocation>
        <location evidence="30">Membrane</location>
        <topology evidence="30">Multi-pass membrane protein</topology>
    </subcellularLocation>
    <subcellularLocation>
        <location evidence="2">Perikaryon</location>
    </subcellularLocation>
    <subcellularLocation>
        <location evidence="26">Postsynaptic density membrane</location>
    </subcellularLocation>
</comment>
<evidence type="ECO:0000256" key="9">
    <source>
        <dbReference type="ARBA" id="ARBA00022692"/>
    </source>
</evidence>
<dbReference type="Gene3D" id="1.20.120.350">
    <property type="entry name" value="Voltage-gated potassium channels. Chain C"/>
    <property type="match status" value="3"/>
</dbReference>
<keyword evidence="18 31" id="KW-0472">Membrane</keyword>
<dbReference type="Proteomes" id="UP000053840">
    <property type="component" value="Unassembled WGS sequence"/>
</dbReference>
<feature type="transmembrane region" description="Helical" evidence="31">
    <location>
        <begin position="124"/>
        <end position="147"/>
    </location>
</feature>
<feature type="domain" description="Ion transport" evidence="32">
    <location>
        <begin position="731"/>
        <end position="985"/>
    </location>
</feature>
<dbReference type="FunFam" id="1.20.120.350:FF:000006">
    <property type="entry name" value="Voltage-dependent L-type calcium channel subunit alpha"/>
    <property type="match status" value="1"/>
</dbReference>
<feature type="domain" description="Ion transport" evidence="32">
    <location>
        <begin position="86"/>
        <end position="321"/>
    </location>
</feature>
<dbReference type="SUPFAM" id="SSF81324">
    <property type="entry name" value="Voltage-gated potassium channels"/>
    <property type="match status" value="3"/>
</dbReference>
<feature type="transmembrane region" description="Helical" evidence="31">
    <location>
        <begin position="406"/>
        <end position="424"/>
    </location>
</feature>
<evidence type="ECO:0000256" key="11">
    <source>
        <dbReference type="ARBA" id="ARBA00022737"/>
    </source>
</evidence>
<dbReference type="InterPro" id="IPR050599">
    <property type="entry name" value="VDCC_alpha-1_subunit"/>
</dbReference>
<keyword evidence="35" id="KW-1185">Reference proteome</keyword>
<dbReference type="FunFam" id="1.10.287.70:FF:000021">
    <property type="entry name" value="Voltage-dependent L-type calcium channel subunit alpha"/>
    <property type="match status" value="1"/>
</dbReference>
<dbReference type="PANTHER" id="PTHR45628">
    <property type="entry name" value="VOLTAGE-DEPENDENT CALCIUM CHANNEL TYPE A SUBUNIT ALPHA-1"/>
    <property type="match status" value="1"/>
</dbReference>
<evidence type="ECO:0000313" key="34">
    <source>
        <dbReference type="EMBL" id="KFQ44692.1"/>
    </source>
</evidence>
<evidence type="ECO:0000256" key="30">
    <source>
        <dbReference type="RuleBase" id="RU003808"/>
    </source>
</evidence>
<evidence type="ECO:0000256" key="19">
    <source>
        <dbReference type="ARBA" id="ARBA00023157"/>
    </source>
</evidence>
<evidence type="ECO:0000256" key="4">
    <source>
        <dbReference type="ARBA" id="ARBA00022448"/>
    </source>
</evidence>
<feature type="non-terminal residue" evidence="34">
    <location>
        <position position="1"/>
    </location>
</feature>
<evidence type="ECO:0000256" key="14">
    <source>
        <dbReference type="ARBA" id="ARBA00022882"/>
    </source>
</evidence>
<comment type="function">
    <text evidence="28">Pore-forming, alpha-1C subunit of the voltage-gated calcium channel that gives rise to L-type calcium currents. Mediates influx of calcium ions into the cytoplasm, and thereby triggers calcium release from the sarcoplasm. Plays an important role in excitation-contraction coupling in the heart. Required for normal heart development and normal regulation of heart rhythm. Required for normal contraction of smooth muscle cells in blood vessels and in the intestine. Essential for normal blood pressure regulation via its role in the contraction of arterial smooth muscle cells. Long-lasting (L-type) calcium channels belong to the 'high-voltage activated' (HVA) group.</text>
</comment>
<keyword evidence="16" id="KW-0770">Synapse</keyword>
<evidence type="ECO:0000256" key="3">
    <source>
        <dbReference type="ARBA" id="ARBA00004651"/>
    </source>
</evidence>
<evidence type="ECO:0000256" key="21">
    <source>
        <dbReference type="ARBA" id="ARBA00023257"/>
    </source>
</evidence>
<feature type="transmembrane region" description="Helical" evidence="31">
    <location>
        <begin position="288"/>
        <end position="313"/>
    </location>
</feature>
<dbReference type="GO" id="GO:0008331">
    <property type="term" value="F:high voltage-gated calcium channel activity"/>
    <property type="evidence" value="ECO:0007669"/>
    <property type="project" value="TreeGrafter"/>
</dbReference>
<reference evidence="34 35" key="1">
    <citation type="submission" date="2014-04" db="EMBL/GenBank/DDBJ databases">
        <title>Genome evolution of avian class.</title>
        <authorList>
            <person name="Zhang G."/>
            <person name="Li C."/>
        </authorList>
    </citation>
    <scope>NUCLEOTIDE SEQUENCE [LARGE SCALE GENOMIC DNA]</scope>
    <source>
        <strain evidence="34">BGI_N333</strain>
    </source>
</reference>
<keyword evidence="12 29" id="KW-0106">Calcium</keyword>
<evidence type="ECO:0000256" key="7">
    <source>
        <dbReference type="ARBA" id="ARBA00022568"/>
    </source>
</evidence>
<evidence type="ECO:0000256" key="23">
    <source>
        <dbReference type="ARBA" id="ARBA00023303"/>
    </source>
</evidence>
<dbReference type="GO" id="GO:0030315">
    <property type="term" value="C:T-tubule"/>
    <property type="evidence" value="ECO:0007669"/>
    <property type="project" value="UniProtKB-SubCell"/>
</dbReference>
<keyword evidence="4" id="KW-0813">Transport</keyword>
<feature type="transmembrane region" description="Helical" evidence="31">
    <location>
        <begin position="444"/>
        <end position="464"/>
    </location>
</feature>
<evidence type="ECO:0000256" key="13">
    <source>
        <dbReference type="ARBA" id="ARBA00022860"/>
    </source>
</evidence>
<keyword evidence="22" id="KW-0966">Cell projection</keyword>
<feature type="transmembrane region" description="Helical" evidence="31">
    <location>
        <begin position="763"/>
        <end position="783"/>
    </location>
</feature>
<dbReference type="InterPro" id="IPR002077">
    <property type="entry name" value="VDCCAlpha1"/>
</dbReference>
<dbReference type="Pfam" id="PF16905">
    <property type="entry name" value="GPHH"/>
    <property type="match status" value="1"/>
</dbReference>
<comment type="similarity">
    <text evidence="25">Belongs to the calcium channel alpha-1 subunit (TC 1.A.1.11) family. CACNA1C subfamily.</text>
</comment>
<dbReference type="Gene3D" id="1.10.287.70">
    <property type="match status" value="3"/>
</dbReference>
<accession>A0A091SNX0</accession>
<dbReference type="FunFam" id="1.10.287.70:FF:000009">
    <property type="entry name" value="Voltage-dependent L-type calcium channel subunit alpha"/>
    <property type="match status" value="1"/>
</dbReference>
<evidence type="ECO:0000256" key="12">
    <source>
        <dbReference type="ARBA" id="ARBA00022837"/>
    </source>
</evidence>
<evidence type="ECO:0000256" key="2">
    <source>
        <dbReference type="ARBA" id="ARBA00004484"/>
    </source>
</evidence>
<dbReference type="PRINTS" id="PR00167">
    <property type="entry name" value="CACHANNEL"/>
</dbReference>
<keyword evidence="5" id="KW-1003">Cell membrane</keyword>
<dbReference type="Gene3D" id="1.10.238.10">
    <property type="entry name" value="EF-hand"/>
    <property type="match status" value="1"/>
</dbReference>
<evidence type="ECO:0000256" key="29">
    <source>
        <dbReference type="PIRSR" id="PIRSR602077-1"/>
    </source>
</evidence>
<dbReference type="GO" id="GO:0098839">
    <property type="term" value="C:postsynaptic density membrane"/>
    <property type="evidence" value="ECO:0007669"/>
    <property type="project" value="UniProtKB-SubCell"/>
</dbReference>
<comment type="catalytic activity">
    <reaction evidence="27">
        <text>Ca(2+)(in) = Ca(2+)(out)</text>
        <dbReference type="Rhea" id="RHEA:29671"/>
        <dbReference type="ChEBI" id="CHEBI:29108"/>
    </reaction>
</comment>
<dbReference type="GO" id="GO:0005891">
    <property type="term" value="C:voltage-gated calcium channel complex"/>
    <property type="evidence" value="ECO:0007669"/>
    <property type="project" value="InterPro"/>
</dbReference>
<evidence type="ECO:0000256" key="10">
    <source>
        <dbReference type="ARBA" id="ARBA00022723"/>
    </source>
</evidence>
<dbReference type="InterPro" id="IPR005821">
    <property type="entry name" value="Ion_trans_dom"/>
</dbReference>
<organism evidence="34 35">
    <name type="scientific">Nestor notabilis</name>
    <name type="common">Kea</name>
    <dbReference type="NCBI Taxonomy" id="176057"/>
    <lineage>
        <taxon>Eukaryota</taxon>
        <taxon>Metazoa</taxon>
        <taxon>Chordata</taxon>
        <taxon>Craniata</taxon>
        <taxon>Vertebrata</taxon>
        <taxon>Euteleostomi</taxon>
        <taxon>Archelosauria</taxon>
        <taxon>Archosauria</taxon>
        <taxon>Dinosauria</taxon>
        <taxon>Saurischia</taxon>
        <taxon>Theropoda</taxon>
        <taxon>Coelurosauria</taxon>
        <taxon>Aves</taxon>
        <taxon>Neognathae</taxon>
        <taxon>Neoaves</taxon>
        <taxon>Telluraves</taxon>
        <taxon>Australaves</taxon>
        <taxon>Psittaciformes</taxon>
        <taxon>Psittacidae</taxon>
        <taxon>Nestor</taxon>
    </lineage>
</organism>
<keyword evidence="6" id="KW-0597">Phosphoprotein</keyword>
<keyword evidence="17" id="KW-0406">Ion transport</keyword>
<protein>
    <recommendedName>
        <fullName evidence="30">Voltage-dependent L-type calcium channel subunit alpha</fullName>
    </recommendedName>
</protein>
<dbReference type="InterPro" id="IPR031649">
    <property type="entry name" value="GPHH_dom"/>
</dbReference>
<dbReference type="FunFam" id="1.10.238.10:FF:000418">
    <property type="entry name" value="Voltage-dependent L-type calcium channel subunit alpha"/>
    <property type="match status" value="1"/>
</dbReference>
<feature type="transmembrane region" description="Helical" evidence="31">
    <location>
        <begin position="522"/>
        <end position="551"/>
    </location>
</feature>
<sequence length="1075" mass="123384">GSTPAGLPDKKKGKFAWFSHSTETHVSMPTSETESVNTDNVPGADIEGENCGARLAHRISKSKFSRYWRRWNRFCRRKCRAAVKSNVFYWLVIFLVFLNTLTIASEHYNQPDWLTEVQDTANKVLLALFTAEMLLKMYSLGLQAYFVSLFNRFDCFIVCGGILETILVETKIMSPLGISVLRCVRLLRIFKITRYWNSLSNLVASLLNSVRSIASLLLLLFLFIIIFSLLGMQLFGGKFNFDEMQTRRSTFDNFPQSLLTVFQILTGEDWNSVMYDGIMAYGGPSFPGMLVCIYFIILFICGNLLNVFLAIAVDNLADAESLTSAQKEEEEEKERKKLARFKTGEFFKAEEDEEEPEMPVGPRPRPMSELHLKEKAVPMPDASAFFIFSPSNRFRVHCHRIVNDNIFTNLILFFILLSSISLAAEDPVRHLSFRNQILGNADYVFTSIFTLEIILKMTAYGAFLHKGSFCRNYFNILDLLVVSVSLISFGIQSSAINVVKILRVLRVLRPLRAINRAKGLKHVVQCVFVAIRTIGNIVIVTTLLQFMFACIGVQLFKGKLYSCTDSSKQTEAECRGYYITYKDGEVNQPMIQPRSWENSKFDFDNVLTAMMALFTVSTFEGWPELLYRSIDSHMEDVGPIYNHRVEISIFFIIYIIIIAFFMMNIFVGFVIVTFQEQGEQEYKNCELDKNQRQCVEYALKARPLRRYIPKNQYQYKVWYVVNSTYFEYLMCLPNFFSLLVLLIALLSTMHYGQSCMFKEAMNILNMLFTGLFTVEMVLKLIAFKPKHYFCDAWNTFDALIVVGSIVDIAITEVNNAEENSRISITFFRLFRVMRLVKLLSRGEGIRTLLWTFIKSFQALPYVALLIVMLFFIYAVIGMQVFGKIALNDTTEINRNNNFQTFPQAVLLLFRCATGEAWQEIMLACLPDKKCDPESEPANSTEADHSCGSSFAVFYFISFYMLCAFLIINLFVAVIMDNFDYLTRDWSILGPHHLDEFKRIWAEYDPEAKGRIKHLDVVTLLRRIQPPLGFGKLCPHRVACKRLVSMNMPLNSDGTVMFNATLFALVRTALRIKTEG</sequence>
<dbReference type="GO" id="GO:0042391">
    <property type="term" value="P:regulation of membrane potential"/>
    <property type="evidence" value="ECO:0007669"/>
    <property type="project" value="UniProtKB-ARBA"/>
</dbReference>
<evidence type="ECO:0000256" key="25">
    <source>
        <dbReference type="ARBA" id="ARBA00024028"/>
    </source>
</evidence>
<evidence type="ECO:0000259" key="32">
    <source>
        <dbReference type="Pfam" id="PF00520"/>
    </source>
</evidence>
<feature type="transmembrane region" description="Helical" evidence="31">
    <location>
        <begin position="858"/>
        <end position="876"/>
    </location>
</feature>
<name>A0A091SNX0_NESNO</name>